<proteinExistence type="predicted"/>
<reference evidence="1 2" key="2">
    <citation type="journal article" date="2022" name="Mol. Ecol. Resour.">
        <title>The genomes of chicory, endive, great burdock and yacon provide insights into Asteraceae paleo-polyploidization history and plant inulin production.</title>
        <authorList>
            <person name="Fan W."/>
            <person name="Wang S."/>
            <person name="Wang H."/>
            <person name="Wang A."/>
            <person name="Jiang F."/>
            <person name="Liu H."/>
            <person name="Zhao H."/>
            <person name="Xu D."/>
            <person name="Zhang Y."/>
        </authorList>
    </citation>
    <scope>NUCLEOTIDE SEQUENCE [LARGE SCALE GENOMIC DNA]</scope>
    <source>
        <strain evidence="2">cv. Punajuju</strain>
        <tissue evidence="1">Leaves</tissue>
    </source>
</reference>
<sequence>MPRSFTNTSSQDRATQSLETELRENEARRQERSLRLDTIRQEDGGEEDMVVLKSLLRMFPIWGLYLVVCLVSATGSTFFLEQYSDLNVVNSIPIQIYNLAQSLSGFAIKYMLYWTSGRGWICGFCKNHKVKIGVGMLCGIISCIFAWELEVHRLKVVDNKINGGKSKSLSFLWLLPQFCMLGCMEELTDQGLLEFFKSQIKFERIQSFGEEYKEFVVGLGTLMNIFLILIFKSRFVWFGDDINNSRLDKYYMVLVCVFSANFIIYCFVATCFYKDVEQLQEEANNNLQQDQHQPLANDSLKKDHQCLADDDSQHDQNLIVTVDLQQGRQLWADDDSRQDHQVKP</sequence>
<keyword evidence="2" id="KW-1185">Reference proteome</keyword>
<accession>A0ACB9BNI2</accession>
<comment type="caution">
    <text evidence="1">The sequence shown here is derived from an EMBL/GenBank/DDBJ whole genome shotgun (WGS) entry which is preliminary data.</text>
</comment>
<evidence type="ECO:0000313" key="2">
    <source>
        <dbReference type="Proteomes" id="UP001055811"/>
    </source>
</evidence>
<dbReference type="Proteomes" id="UP001055811">
    <property type="component" value="Linkage Group LG06"/>
</dbReference>
<protein>
    <submittedName>
        <fullName evidence="1">Uncharacterized protein</fullName>
    </submittedName>
</protein>
<dbReference type="EMBL" id="CM042014">
    <property type="protein sequence ID" value="KAI3723539.1"/>
    <property type="molecule type" value="Genomic_DNA"/>
</dbReference>
<name>A0ACB9BNI2_CICIN</name>
<evidence type="ECO:0000313" key="1">
    <source>
        <dbReference type="EMBL" id="KAI3723539.1"/>
    </source>
</evidence>
<organism evidence="1 2">
    <name type="scientific">Cichorium intybus</name>
    <name type="common">Chicory</name>
    <dbReference type="NCBI Taxonomy" id="13427"/>
    <lineage>
        <taxon>Eukaryota</taxon>
        <taxon>Viridiplantae</taxon>
        <taxon>Streptophyta</taxon>
        <taxon>Embryophyta</taxon>
        <taxon>Tracheophyta</taxon>
        <taxon>Spermatophyta</taxon>
        <taxon>Magnoliopsida</taxon>
        <taxon>eudicotyledons</taxon>
        <taxon>Gunneridae</taxon>
        <taxon>Pentapetalae</taxon>
        <taxon>asterids</taxon>
        <taxon>campanulids</taxon>
        <taxon>Asterales</taxon>
        <taxon>Asteraceae</taxon>
        <taxon>Cichorioideae</taxon>
        <taxon>Cichorieae</taxon>
        <taxon>Cichoriinae</taxon>
        <taxon>Cichorium</taxon>
    </lineage>
</organism>
<gene>
    <name evidence="1" type="ORF">L2E82_35182</name>
</gene>
<reference evidence="2" key="1">
    <citation type="journal article" date="2022" name="Mol. Ecol. Resour.">
        <title>The genomes of chicory, endive, great burdock and yacon provide insights into Asteraceae palaeo-polyploidization history and plant inulin production.</title>
        <authorList>
            <person name="Fan W."/>
            <person name="Wang S."/>
            <person name="Wang H."/>
            <person name="Wang A."/>
            <person name="Jiang F."/>
            <person name="Liu H."/>
            <person name="Zhao H."/>
            <person name="Xu D."/>
            <person name="Zhang Y."/>
        </authorList>
    </citation>
    <scope>NUCLEOTIDE SEQUENCE [LARGE SCALE GENOMIC DNA]</scope>
    <source>
        <strain evidence="2">cv. Punajuju</strain>
    </source>
</reference>